<sequence>MEQNKTIARTKKTNNTMVAGDGPLHAPKSGNNGEFFRPSRIGIWPLEWNITESRSCVSQGLIANGSDYIWISCTTYLVRGRIVRDGQTRDPISFIVESSNHNALQELQSSVNPNYGHIGDGDYVISPTTGEHELWFGLEDGTWPRTANAGIVRYDSSTLEYKGFHVHPSLKYLAWLAFDPVQQRAYGSTWEGVKELAVFDSANMRWSNSTLPIGNLPVVSNTNVTGHGMNFTHGINFIQGADVQDGLLYLMTDDFKSSLFVFDLKKDEATVVDVLFFGLGNEREGITLFDSHLLSLGNRWRTWENHSFAEILCLPLFLTHNHDHSVTPLLTVDDQIMMLLIGIAFGSLFAISCKWICKKNWCTVLIQIYKCSEKTE</sequence>
<dbReference type="EMBL" id="HBFR01030919">
    <property type="protein sequence ID" value="CAD8895237.1"/>
    <property type="molecule type" value="Transcribed_RNA"/>
</dbReference>
<evidence type="ECO:0000256" key="1">
    <source>
        <dbReference type="SAM" id="MobiDB-lite"/>
    </source>
</evidence>
<organism evidence="3">
    <name type="scientific">Corethron hystrix</name>
    <dbReference type="NCBI Taxonomy" id="216773"/>
    <lineage>
        <taxon>Eukaryota</taxon>
        <taxon>Sar</taxon>
        <taxon>Stramenopiles</taxon>
        <taxon>Ochrophyta</taxon>
        <taxon>Bacillariophyta</taxon>
        <taxon>Coscinodiscophyceae</taxon>
        <taxon>Corethrophycidae</taxon>
        <taxon>Corethrales</taxon>
        <taxon>Corethraceae</taxon>
        <taxon>Corethron</taxon>
    </lineage>
</organism>
<proteinExistence type="predicted"/>
<protein>
    <submittedName>
        <fullName evidence="3">Uncharacterized protein</fullName>
    </submittedName>
</protein>
<feature type="region of interest" description="Disordered" evidence="1">
    <location>
        <begin position="1"/>
        <end position="31"/>
    </location>
</feature>
<reference evidence="3" key="1">
    <citation type="submission" date="2021-01" db="EMBL/GenBank/DDBJ databases">
        <authorList>
            <person name="Corre E."/>
            <person name="Pelletier E."/>
            <person name="Niang G."/>
            <person name="Scheremetjew M."/>
            <person name="Finn R."/>
            <person name="Kale V."/>
            <person name="Holt S."/>
            <person name="Cochrane G."/>
            <person name="Meng A."/>
            <person name="Brown T."/>
            <person name="Cohen L."/>
        </authorList>
    </citation>
    <scope>NUCLEOTIDE SEQUENCE</scope>
    <source>
        <strain evidence="3">308</strain>
    </source>
</reference>
<evidence type="ECO:0000256" key="2">
    <source>
        <dbReference type="SAM" id="Phobius"/>
    </source>
</evidence>
<keyword evidence="2" id="KW-1133">Transmembrane helix</keyword>
<feature type="transmembrane region" description="Helical" evidence="2">
    <location>
        <begin position="336"/>
        <end position="357"/>
    </location>
</feature>
<keyword evidence="2" id="KW-0472">Membrane</keyword>
<dbReference type="AlphaFoldDB" id="A0A7S1BQZ7"/>
<gene>
    <name evidence="3" type="ORF">CHYS00102_LOCUS22451</name>
</gene>
<keyword evidence="2" id="KW-0812">Transmembrane</keyword>
<feature type="compositionally biased region" description="Polar residues" evidence="1">
    <location>
        <begin position="1"/>
        <end position="17"/>
    </location>
</feature>
<name>A0A7S1BQZ7_9STRA</name>
<evidence type="ECO:0000313" key="3">
    <source>
        <dbReference type="EMBL" id="CAD8895237.1"/>
    </source>
</evidence>
<accession>A0A7S1BQZ7</accession>